<organism evidence="2 3">
    <name type="scientific">Clostridioides difficile</name>
    <name type="common">Peptoclostridium difficile</name>
    <dbReference type="NCBI Taxonomy" id="1496"/>
    <lineage>
        <taxon>Bacteria</taxon>
        <taxon>Bacillati</taxon>
        <taxon>Bacillota</taxon>
        <taxon>Clostridia</taxon>
        <taxon>Peptostreptococcales</taxon>
        <taxon>Peptostreptococcaceae</taxon>
        <taxon>Clostridioides</taxon>
    </lineage>
</organism>
<dbReference type="Proteomes" id="UP000411588">
    <property type="component" value="Unassembled WGS sequence"/>
</dbReference>
<accession>A0AB74QGX7</accession>
<keyword evidence="1" id="KW-0732">Signal</keyword>
<reference evidence="2 3" key="1">
    <citation type="submission" date="2019-02" db="EMBL/GenBank/DDBJ databases">
        <authorList>
            <consortium name="Pathogen Informatics"/>
        </authorList>
    </citation>
    <scope>NUCLEOTIDE SEQUENCE [LARGE SCALE GENOMIC DNA]</scope>
    <source>
        <strain evidence="3">clo34</strain>
    </source>
</reference>
<dbReference type="AlphaFoldDB" id="A0AB74QGX7"/>
<evidence type="ECO:0000256" key="1">
    <source>
        <dbReference type="SAM" id="SignalP"/>
    </source>
</evidence>
<evidence type="ECO:0000313" key="2">
    <source>
        <dbReference type="EMBL" id="VFD36694.1"/>
    </source>
</evidence>
<dbReference type="EMBL" id="CAADAN010000030">
    <property type="protein sequence ID" value="VFD36694.1"/>
    <property type="molecule type" value="Genomic_DNA"/>
</dbReference>
<feature type="chain" id="PRO_5044507215" evidence="1">
    <location>
        <begin position="31"/>
        <end position="145"/>
    </location>
</feature>
<feature type="signal peptide" evidence="1">
    <location>
        <begin position="1"/>
        <end position="30"/>
    </location>
</feature>
<dbReference type="RefSeq" id="WP_077701716.1">
    <property type="nucleotide sequence ID" value="NZ_BITU01000105.1"/>
</dbReference>
<name>A0AB74QGX7_CLODI</name>
<comment type="caution">
    <text evidence="2">The sequence shown here is derived from an EMBL/GenBank/DDBJ whole genome shotgun (WGS) entry which is preliminary data.</text>
</comment>
<sequence>MKLKLKKSFIFITTLSFIFTNLSISLPVFADSLQENIMTIQEPRYTNISKATSELSISGSNAIIKTTLLGKLGITKTTITSTLQKKVNNNWQTVDSWTVSKNDKLCTLSKTKSISKGTYRVSSVVIAYKGSTSERDTLISASKTY</sequence>
<proteinExistence type="predicted"/>
<protein>
    <submittedName>
        <fullName evidence="2">Uncharacterized protein</fullName>
    </submittedName>
</protein>
<evidence type="ECO:0000313" key="3">
    <source>
        <dbReference type="Proteomes" id="UP000411588"/>
    </source>
</evidence>
<gene>
    <name evidence="2" type="ORF">SAMEA1402399_04113</name>
</gene>